<reference evidence="1 2" key="1">
    <citation type="submission" date="2024-09" db="EMBL/GenBank/DDBJ databases">
        <authorList>
            <person name="Sun Q."/>
            <person name="Mori K."/>
        </authorList>
    </citation>
    <scope>NUCLEOTIDE SEQUENCE [LARGE SCALE GENOMIC DNA]</scope>
    <source>
        <strain evidence="1 2">CCM 4839</strain>
    </source>
</reference>
<accession>A0ABV6JE64</accession>
<gene>
    <name evidence="1" type="ORF">ACFFJ8_22925</name>
</gene>
<comment type="caution">
    <text evidence="1">The sequence shown here is derived from an EMBL/GenBank/DDBJ whole genome shotgun (WGS) entry which is preliminary data.</text>
</comment>
<organism evidence="1 2">
    <name type="scientific">Paenibacillus mendelii</name>
    <dbReference type="NCBI Taxonomy" id="206163"/>
    <lineage>
        <taxon>Bacteria</taxon>
        <taxon>Bacillati</taxon>
        <taxon>Bacillota</taxon>
        <taxon>Bacilli</taxon>
        <taxon>Bacillales</taxon>
        <taxon>Paenibacillaceae</taxon>
        <taxon>Paenibacillus</taxon>
    </lineage>
</organism>
<keyword evidence="2" id="KW-1185">Reference proteome</keyword>
<dbReference type="EMBL" id="JBHLVF010000041">
    <property type="protein sequence ID" value="MFC0394206.1"/>
    <property type="molecule type" value="Genomic_DNA"/>
</dbReference>
<evidence type="ECO:0000313" key="2">
    <source>
        <dbReference type="Proteomes" id="UP001589818"/>
    </source>
</evidence>
<dbReference type="RefSeq" id="WP_204815367.1">
    <property type="nucleotide sequence ID" value="NZ_JANHOF010000001.1"/>
</dbReference>
<evidence type="ECO:0000313" key="1">
    <source>
        <dbReference type="EMBL" id="MFC0394206.1"/>
    </source>
</evidence>
<dbReference type="Proteomes" id="UP001589818">
    <property type="component" value="Unassembled WGS sequence"/>
</dbReference>
<name>A0ABV6JE64_9BACL</name>
<proteinExistence type="predicted"/>
<protein>
    <submittedName>
        <fullName evidence="1">Uncharacterized protein</fullName>
    </submittedName>
</protein>
<sequence>MSLKYSYNEDVVKIIESTNESDFEFDIKLSEEEHRAGIKKLQRSFEDNKVYTDVLFYPYDQHHYRIIVRQDYYVDFILALMKHHLIERVEWS</sequence>